<gene>
    <name evidence="1" type="ORF">ACFO6W_15595</name>
</gene>
<dbReference type="EMBL" id="JBHSGN010000090">
    <property type="protein sequence ID" value="MFC4675124.1"/>
    <property type="molecule type" value="Genomic_DNA"/>
</dbReference>
<accession>A0ABV9KYX2</accession>
<reference evidence="2" key="1">
    <citation type="journal article" date="2019" name="Int. J. Syst. Evol. Microbiol.">
        <title>The Global Catalogue of Microorganisms (GCM) 10K type strain sequencing project: providing services to taxonomists for standard genome sequencing and annotation.</title>
        <authorList>
            <consortium name="The Broad Institute Genomics Platform"/>
            <consortium name="The Broad Institute Genome Sequencing Center for Infectious Disease"/>
            <person name="Wu L."/>
            <person name="Ma J."/>
        </authorList>
    </citation>
    <scope>NUCLEOTIDE SEQUENCE [LARGE SCALE GENOMIC DNA]</scope>
    <source>
        <strain evidence="2">CCUG 66188</strain>
    </source>
</reference>
<comment type="caution">
    <text evidence="1">The sequence shown here is derived from an EMBL/GenBank/DDBJ whole genome shotgun (WGS) entry which is preliminary data.</text>
</comment>
<name>A0ABV9KYX2_9BACT</name>
<dbReference type="RefSeq" id="WP_379998050.1">
    <property type="nucleotide sequence ID" value="NZ_JBHSGN010000090.1"/>
</dbReference>
<sequence length="128" mass="14965">MDSVKCEDYFRCINNDLLITRWSRAPILKESNDSIICKLCEILLNNTYEKVIATLIIDENGIPVCVKTIPKIDNDSLRTIVKEMLYAIKFKPAKRYEEPVISYYPIIFNGQRCGMYMANTNKRVKYKK</sequence>
<evidence type="ECO:0008006" key="3">
    <source>
        <dbReference type="Google" id="ProtNLM"/>
    </source>
</evidence>
<dbReference type="Proteomes" id="UP001596023">
    <property type="component" value="Unassembled WGS sequence"/>
</dbReference>
<proteinExistence type="predicted"/>
<organism evidence="1 2">
    <name type="scientific">Dysgonomonas termitidis</name>
    <dbReference type="NCBI Taxonomy" id="1516126"/>
    <lineage>
        <taxon>Bacteria</taxon>
        <taxon>Pseudomonadati</taxon>
        <taxon>Bacteroidota</taxon>
        <taxon>Bacteroidia</taxon>
        <taxon>Bacteroidales</taxon>
        <taxon>Dysgonomonadaceae</taxon>
        <taxon>Dysgonomonas</taxon>
    </lineage>
</organism>
<evidence type="ECO:0000313" key="1">
    <source>
        <dbReference type="EMBL" id="MFC4675124.1"/>
    </source>
</evidence>
<keyword evidence="2" id="KW-1185">Reference proteome</keyword>
<protein>
    <recommendedName>
        <fullName evidence="3">TonB C-terminal domain-containing protein</fullName>
    </recommendedName>
</protein>
<evidence type="ECO:0000313" key="2">
    <source>
        <dbReference type="Proteomes" id="UP001596023"/>
    </source>
</evidence>